<sequence>MLWRNHPSIPSIQPLLSETSLSIVDSETSLSTTHSDHLLRNLALHNIPQNLYAKVQSKRHFVLGASILPKPDLQSLAPIPHHFLRMRYPKLRYTFMRIIVPSISLSEVAGNYSFSAFHSRHSNLSLNVEVITKEDLVENIENIGSSAAAVLCKISRKVPFTTRILPFNYTKP</sequence>
<accession>A0A7J6FZM0</accession>
<keyword evidence="2" id="KW-1185">Reference proteome</keyword>
<gene>
    <name evidence="1" type="ORF">G4B88_004959</name>
</gene>
<dbReference type="EMBL" id="JAATIQ010000156">
    <property type="protein sequence ID" value="KAF4376155.1"/>
    <property type="molecule type" value="Genomic_DNA"/>
</dbReference>
<evidence type="ECO:0000313" key="2">
    <source>
        <dbReference type="Proteomes" id="UP000583929"/>
    </source>
</evidence>
<proteinExistence type="predicted"/>
<comment type="caution">
    <text evidence="1">The sequence shown here is derived from an EMBL/GenBank/DDBJ whole genome shotgun (WGS) entry which is preliminary data.</text>
</comment>
<name>A0A7J6FZM0_CANSA</name>
<protein>
    <submittedName>
        <fullName evidence="1">Uncharacterized protein</fullName>
    </submittedName>
</protein>
<dbReference type="Proteomes" id="UP000583929">
    <property type="component" value="Unassembled WGS sequence"/>
</dbReference>
<dbReference type="AlphaFoldDB" id="A0A7J6FZM0"/>
<evidence type="ECO:0000313" key="1">
    <source>
        <dbReference type="EMBL" id="KAF4376155.1"/>
    </source>
</evidence>
<organism evidence="1 2">
    <name type="scientific">Cannabis sativa</name>
    <name type="common">Hemp</name>
    <name type="synonym">Marijuana</name>
    <dbReference type="NCBI Taxonomy" id="3483"/>
    <lineage>
        <taxon>Eukaryota</taxon>
        <taxon>Viridiplantae</taxon>
        <taxon>Streptophyta</taxon>
        <taxon>Embryophyta</taxon>
        <taxon>Tracheophyta</taxon>
        <taxon>Spermatophyta</taxon>
        <taxon>Magnoliopsida</taxon>
        <taxon>eudicotyledons</taxon>
        <taxon>Gunneridae</taxon>
        <taxon>Pentapetalae</taxon>
        <taxon>rosids</taxon>
        <taxon>fabids</taxon>
        <taxon>Rosales</taxon>
        <taxon>Cannabaceae</taxon>
        <taxon>Cannabis</taxon>
    </lineage>
</organism>
<reference evidence="1 2" key="1">
    <citation type="journal article" date="2020" name="bioRxiv">
        <title>Sequence and annotation of 42 cannabis genomes reveals extensive copy number variation in cannabinoid synthesis and pathogen resistance genes.</title>
        <authorList>
            <person name="Mckernan K.J."/>
            <person name="Helbert Y."/>
            <person name="Kane L.T."/>
            <person name="Ebling H."/>
            <person name="Zhang L."/>
            <person name="Liu B."/>
            <person name="Eaton Z."/>
            <person name="Mclaughlin S."/>
            <person name="Kingan S."/>
            <person name="Baybayan P."/>
            <person name="Concepcion G."/>
            <person name="Jordan M."/>
            <person name="Riva A."/>
            <person name="Barbazuk W."/>
            <person name="Harkins T."/>
        </authorList>
    </citation>
    <scope>NUCLEOTIDE SEQUENCE [LARGE SCALE GENOMIC DNA]</scope>
    <source>
        <strain evidence="2">cv. Jamaican Lion 4</strain>
        <tissue evidence="1">Leaf</tissue>
    </source>
</reference>